<name>A0A9P0LWV9_ACAOB</name>
<accession>A0A9P0LWV9</accession>
<comment type="caution">
    <text evidence="1">The sequence shown here is derived from an EMBL/GenBank/DDBJ whole genome shotgun (WGS) entry which is preliminary data.</text>
</comment>
<dbReference type="Proteomes" id="UP001152888">
    <property type="component" value="Unassembled WGS sequence"/>
</dbReference>
<reference evidence="1" key="1">
    <citation type="submission" date="2022-03" db="EMBL/GenBank/DDBJ databases">
        <authorList>
            <person name="Sayadi A."/>
        </authorList>
    </citation>
    <scope>NUCLEOTIDE SEQUENCE</scope>
</reference>
<proteinExistence type="predicted"/>
<dbReference type="AlphaFoldDB" id="A0A9P0LWV9"/>
<dbReference type="EMBL" id="CAKOFQ010007450">
    <property type="protein sequence ID" value="CAH2001479.1"/>
    <property type="molecule type" value="Genomic_DNA"/>
</dbReference>
<organism evidence="1 2">
    <name type="scientific">Acanthoscelides obtectus</name>
    <name type="common">Bean weevil</name>
    <name type="synonym">Bruchus obtectus</name>
    <dbReference type="NCBI Taxonomy" id="200917"/>
    <lineage>
        <taxon>Eukaryota</taxon>
        <taxon>Metazoa</taxon>
        <taxon>Ecdysozoa</taxon>
        <taxon>Arthropoda</taxon>
        <taxon>Hexapoda</taxon>
        <taxon>Insecta</taxon>
        <taxon>Pterygota</taxon>
        <taxon>Neoptera</taxon>
        <taxon>Endopterygota</taxon>
        <taxon>Coleoptera</taxon>
        <taxon>Polyphaga</taxon>
        <taxon>Cucujiformia</taxon>
        <taxon>Chrysomeloidea</taxon>
        <taxon>Chrysomelidae</taxon>
        <taxon>Bruchinae</taxon>
        <taxon>Bruchini</taxon>
        <taxon>Acanthoscelides</taxon>
    </lineage>
</organism>
<evidence type="ECO:0000313" key="1">
    <source>
        <dbReference type="EMBL" id="CAH2001479.1"/>
    </source>
</evidence>
<gene>
    <name evidence="1" type="ORF">ACAOBT_LOCUS26219</name>
</gene>
<evidence type="ECO:0000313" key="2">
    <source>
        <dbReference type="Proteomes" id="UP001152888"/>
    </source>
</evidence>
<protein>
    <submittedName>
        <fullName evidence="1">Uncharacterized protein</fullName>
    </submittedName>
</protein>
<sequence>MLNGHFLSVIATRIKFLFFGFLRKINAKEYDVYKFGLFRRNALYERICICKNSCVLFAQYIFVNKFLEQIKYRKWFTNSIL</sequence>
<keyword evidence="2" id="KW-1185">Reference proteome</keyword>